<dbReference type="AlphaFoldDB" id="A0A7W5E3U7"/>
<dbReference type="PROSITE" id="PS50966">
    <property type="entry name" value="ZF_SWIM"/>
    <property type="match status" value="1"/>
</dbReference>
<keyword evidence="4" id="KW-1185">Reference proteome</keyword>
<dbReference type="InterPro" id="IPR007527">
    <property type="entry name" value="Znf_SWIM"/>
</dbReference>
<accession>A0A7W5E3U7</accession>
<evidence type="ECO:0000313" key="4">
    <source>
        <dbReference type="Proteomes" id="UP000536179"/>
    </source>
</evidence>
<dbReference type="GO" id="GO:0008270">
    <property type="term" value="F:zinc ion binding"/>
    <property type="evidence" value="ECO:0007669"/>
    <property type="project" value="UniProtKB-KW"/>
</dbReference>
<feature type="domain" description="SWIM-type" evidence="2">
    <location>
        <begin position="54"/>
        <end position="90"/>
    </location>
</feature>
<keyword evidence="1" id="KW-0479">Metal-binding</keyword>
<dbReference type="Pfam" id="PF04434">
    <property type="entry name" value="SWIM"/>
    <property type="match status" value="1"/>
</dbReference>
<organism evidence="3 4">
    <name type="scientific">Aporhodopirellula rubra</name>
    <dbReference type="NCBI Taxonomy" id="980271"/>
    <lineage>
        <taxon>Bacteria</taxon>
        <taxon>Pseudomonadati</taxon>
        <taxon>Planctomycetota</taxon>
        <taxon>Planctomycetia</taxon>
        <taxon>Pirellulales</taxon>
        <taxon>Pirellulaceae</taxon>
        <taxon>Aporhodopirellula</taxon>
    </lineage>
</organism>
<proteinExistence type="predicted"/>
<comment type="caution">
    <text evidence="3">The sequence shown here is derived from an EMBL/GenBank/DDBJ whole genome shotgun (WGS) entry which is preliminary data.</text>
</comment>
<evidence type="ECO:0000313" key="3">
    <source>
        <dbReference type="EMBL" id="MBB3209655.1"/>
    </source>
</evidence>
<name>A0A7W5E3U7_9BACT</name>
<gene>
    <name evidence="3" type="ORF">FHS27_005495</name>
</gene>
<dbReference type="Proteomes" id="UP000536179">
    <property type="component" value="Unassembled WGS sequence"/>
</dbReference>
<protein>
    <recommendedName>
        <fullName evidence="2">SWIM-type domain-containing protein</fullName>
    </recommendedName>
</protein>
<keyword evidence="1" id="KW-0862">Zinc</keyword>
<keyword evidence="1" id="KW-0863">Zinc-finger</keyword>
<evidence type="ECO:0000256" key="1">
    <source>
        <dbReference type="PROSITE-ProRule" id="PRU00325"/>
    </source>
</evidence>
<dbReference type="EMBL" id="JACHXU010000026">
    <property type="protein sequence ID" value="MBB3209655.1"/>
    <property type="molecule type" value="Genomic_DNA"/>
</dbReference>
<evidence type="ECO:0000259" key="2">
    <source>
        <dbReference type="PROSITE" id="PS50966"/>
    </source>
</evidence>
<dbReference type="RefSeq" id="WP_184308449.1">
    <property type="nucleotide sequence ID" value="NZ_JACHXU010000026.1"/>
</dbReference>
<reference evidence="3 4" key="1">
    <citation type="submission" date="2020-08" db="EMBL/GenBank/DDBJ databases">
        <title>Genomic Encyclopedia of Type Strains, Phase III (KMG-III): the genomes of soil and plant-associated and newly described type strains.</title>
        <authorList>
            <person name="Whitman W."/>
        </authorList>
    </citation>
    <scope>NUCLEOTIDE SEQUENCE [LARGE SCALE GENOMIC DNA]</scope>
    <source>
        <strain evidence="3 4">CECT 8075</strain>
    </source>
</reference>
<sequence>MKLDAEFVNSQAPNAAAINNGRSLVVKGKFVALHRSEDDTLLFGECSGSGRTNYQCSCDFARPTQPTYRCSCPSRQFPCKHCLGLMYAHVDGKSFAVADVPSDLAEKREKLAQRKEASKSAKPKKVNVTALKKKIAAQLKGLDLLEALTFDLVSKGMGAMNAKSARLVQDQAKQLGDAYLPGAQTALLAYTNLFIGDNGRFDGELPPQKRESVYTDALDQLTRLSTLVKHGRQVLEARLEDPSSPPQTDSPIAAWLGHAWQLQELRDAGLVQRDVELVQLAFHNYDDVARKEFVETGIWMNLNTGAIQLTQNYRPYRAAKHIREQDSFFKVAKITELCVYPGKTNVRIRWDEFEQRELTPDDLRVIRSHAVDRFEQLVKSIRADLKNPLADKRPIVAIGFNRMGTLQNGDLVIEDEAGDRIVMTESGLKEEPPSCHLMPMLPTELTSGQVMIGRVHQDLDNKTLKVKPLSIVTDRQVFRLTL</sequence>